<dbReference type="InterPro" id="IPR000086">
    <property type="entry name" value="NUDIX_hydrolase_dom"/>
</dbReference>
<dbReference type="PANTHER" id="PTHR43046:SF14">
    <property type="entry name" value="MUTT_NUDIX FAMILY PROTEIN"/>
    <property type="match status" value="1"/>
</dbReference>
<protein>
    <submittedName>
        <fullName evidence="5">NUDIX domain-containing protein</fullName>
    </submittedName>
</protein>
<name>A0A345IGN8_9DEIO</name>
<evidence type="ECO:0000256" key="3">
    <source>
        <dbReference type="RuleBase" id="RU003476"/>
    </source>
</evidence>
<dbReference type="SUPFAM" id="SSF55811">
    <property type="entry name" value="Nudix"/>
    <property type="match status" value="1"/>
</dbReference>
<dbReference type="InterPro" id="IPR015797">
    <property type="entry name" value="NUDIX_hydrolase-like_dom_sf"/>
</dbReference>
<dbReference type="EMBL" id="CP031158">
    <property type="protein sequence ID" value="AXG98860.1"/>
    <property type="molecule type" value="Genomic_DNA"/>
</dbReference>
<dbReference type="KEGG" id="dwu:DVJ83_06405"/>
<accession>A0A345IGN8</accession>
<dbReference type="PRINTS" id="PR00502">
    <property type="entry name" value="NUDIXFAMILY"/>
</dbReference>
<reference evidence="5 6" key="1">
    <citation type="submission" date="2018-07" db="EMBL/GenBank/DDBJ databases">
        <title>Complete Genome and Methylome Analysis of Deinococcus wulumuqiensis NEB 479.</title>
        <authorList>
            <person name="Fomenkov A."/>
            <person name="Luyten Y."/>
            <person name="Vincze T."/>
            <person name="Anton B.P."/>
            <person name="Clark T."/>
            <person name="Roberts R.J."/>
            <person name="Morgan R.D."/>
        </authorList>
    </citation>
    <scope>NUCLEOTIDE SEQUENCE [LARGE SCALE GENOMIC DNA]</scope>
    <source>
        <strain evidence="5 6">NEB 479</strain>
    </source>
</reference>
<evidence type="ECO:0000313" key="6">
    <source>
        <dbReference type="Proteomes" id="UP000253744"/>
    </source>
</evidence>
<dbReference type="AlphaFoldDB" id="A0A345IGN8"/>
<evidence type="ECO:0000259" key="4">
    <source>
        <dbReference type="PROSITE" id="PS51462"/>
    </source>
</evidence>
<gene>
    <name evidence="5" type="ORF">DVJ83_06405</name>
</gene>
<organism evidence="5 6">
    <name type="scientific">Deinococcus wulumuqiensis</name>
    <dbReference type="NCBI Taxonomy" id="980427"/>
    <lineage>
        <taxon>Bacteria</taxon>
        <taxon>Thermotogati</taxon>
        <taxon>Deinococcota</taxon>
        <taxon>Deinococci</taxon>
        <taxon>Deinococcales</taxon>
        <taxon>Deinococcaceae</taxon>
        <taxon>Deinococcus</taxon>
    </lineage>
</organism>
<dbReference type="PROSITE" id="PS00893">
    <property type="entry name" value="NUDIX_BOX"/>
    <property type="match status" value="1"/>
</dbReference>
<comment type="similarity">
    <text evidence="3">Belongs to the Nudix hydrolase family.</text>
</comment>
<dbReference type="PROSITE" id="PS51462">
    <property type="entry name" value="NUDIX"/>
    <property type="match status" value="1"/>
</dbReference>
<keyword evidence="2 3" id="KW-0378">Hydrolase</keyword>
<dbReference type="GO" id="GO:0016787">
    <property type="term" value="F:hydrolase activity"/>
    <property type="evidence" value="ECO:0007669"/>
    <property type="project" value="UniProtKB-KW"/>
</dbReference>
<comment type="cofactor">
    <cofactor evidence="1">
        <name>Mg(2+)</name>
        <dbReference type="ChEBI" id="CHEBI:18420"/>
    </cofactor>
</comment>
<dbReference type="STRING" id="1288484.GCA_000348665_00019"/>
<evidence type="ECO:0000256" key="2">
    <source>
        <dbReference type="ARBA" id="ARBA00022801"/>
    </source>
</evidence>
<dbReference type="InterPro" id="IPR020084">
    <property type="entry name" value="NUDIX_hydrolase_CS"/>
</dbReference>
<dbReference type="InterPro" id="IPR020476">
    <property type="entry name" value="Nudix_hydrolase"/>
</dbReference>
<proteinExistence type="inferred from homology"/>
<sequence>MTARQPAHISAMVLSEKVLCRCADDGASSTDARRRCISDMSHQLWAKSDPASADVSASERTTGQTTVYAPGSVPTEQIRFVTILADYEGGWLHLRQRGRTGWECPGGKVEPGETLLEAAERELREETGATRFTLRQTHEYDFGGSFGAQFRASIAELGADREAKMEALRVFPALPDELAYPQIYPVLFAACKELQP</sequence>
<dbReference type="Proteomes" id="UP000253744">
    <property type="component" value="Chromosome"/>
</dbReference>
<feature type="domain" description="Nudix hydrolase" evidence="4">
    <location>
        <begin position="75"/>
        <end position="195"/>
    </location>
</feature>
<evidence type="ECO:0000313" key="5">
    <source>
        <dbReference type="EMBL" id="AXG98860.1"/>
    </source>
</evidence>
<dbReference type="PANTHER" id="PTHR43046">
    <property type="entry name" value="GDP-MANNOSE MANNOSYL HYDROLASE"/>
    <property type="match status" value="1"/>
</dbReference>
<evidence type="ECO:0000256" key="1">
    <source>
        <dbReference type="ARBA" id="ARBA00001946"/>
    </source>
</evidence>
<dbReference type="Pfam" id="PF00293">
    <property type="entry name" value="NUDIX"/>
    <property type="match status" value="1"/>
</dbReference>
<dbReference type="Gene3D" id="3.90.79.10">
    <property type="entry name" value="Nucleoside Triphosphate Pyrophosphohydrolase"/>
    <property type="match status" value="1"/>
</dbReference>